<evidence type="ECO:0000256" key="1">
    <source>
        <dbReference type="SAM" id="MobiDB-lite"/>
    </source>
</evidence>
<sequence length="88" mass="9505">MTRTAVAAGNEMPFIGRQGKPWNSGARPPVGARLEHLCEVMHDAYEKAAAGNGWETQAASRKPWTDVPEANKATMRAAVTALLKELES</sequence>
<accession>A0A9X1N9E4</accession>
<comment type="caution">
    <text evidence="2">The sequence shown here is derived from an EMBL/GenBank/DDBJ whole genome shotgun (WGS) entry which is preliminary data.</text>
</comment>
<gene>
    <name evidence="2" type="ORF">LR394_07870</name>
</gene>
<proteinExistence type="predicted"/>
<dbReference type="RefSeq" id="WP_231439983.1">
    <property type="nucleotide sequence ID" value="NZ_JAJOMB010000003.1"/>
</dbReference>
<dbReference type="EMBL" id="JAJOMB010000003">
    <property type="protein sequence ID" value="MCD5310807.1"/>
    <property type="molecule type" value="Genomic_DNA"/>
</dbReference>
<reference evidence="2" key="1">
    <citation type="submission" date="2021-11" db="EMBL/GenBank/DDBJ databases">
        <title>Streptomyces corallinus and Kineosporia corallina sp. nov., two new coral-derived marine actinobacteria.</title>
        <authorList>
            <person name="Buangrab K."/>
            <person name="Sutthacheep M."/>
            <person name="Yeemin T."/>
            <person name="Harunari E."/>
            <person name="Igarashi Y."/>
            <person name="Sripreechasak P."/>
            <person name="Kanchanasin P."/>
            <person name="Tanasupawat S."/>
            <person name="Phongsopitanun W."/>
        </authorList>
    </citation>
    <scope>NUCLEOTIDE SEQUENCE</scope>
    <source>
        <strain evidence="2">JCM 31032</strain>
    </source>
</reference>
<dbReference type="Proteomes" id="UP001138997">
    <property type="component" value="Unassembled WGS sequence"/>
</dbReference>
<evidence type="ECO:0000313" key="2">
    <source>
        <dbReference type="EMBL" id="MCD5310807.1"/>
    </source>
</evidence>
<protein>
    <submittedName>
        <fullName evidence="2">Uncharacterized protein</fullName>
    </submittedName>
</protein>
<name>A0A9X1N9E4_9ACTN</name>
<organism evidence="2 3">
    <name type="scientific">Kineosporia babensis</name>
    <dbReference type="NCBI Taxonomy" id="499548"/>
    <lineage>
        <taxon>Bacteria</taxon>
        <taxon>Bacillati</taxon>
        <taxon>Actinomycetota</taxon>
        <taxon>Actinomycetes</taxon>
        <taxon>Kineosporiales</taxon>
        <taxon>Kineosporiaceae</taxon>
        <taxon>Kineosporia</taxon>
    </lineage>
</organism>
<dbReference type="AlphaFoldDB" id="A0A9X1N9E4"/>
<feature type="region of interest" description="Disordered" evidence="1">
    <location>
        <begin position="1"/>
        <end position="28"/>
    </location>
</feature>
<evidence type="ECO:0000313" key="3">
    <source>
        <dbReference type="Proteomes" id="UP001138997"/>
    </source>
</evidence>
<keyword evidence="3" id="KW-1185">Reference proteome</keyword>